<keyword evidence="3" id="KW-1185">Reference proteome</keyword>
<protein>
    <submittedName>
        <fullName evidence="2">Uncharacterized protein</fullName>
    </submittedName>
</protein>
<accession>A0A2K8NWC0</accession>
<dbReference type="KEGG" id="eml:EMELA_v1c06380"/>
<organism evidence="2 3">
    <name type="scientific">Mesoplasma melaleucae</name>
    <dbReference type="NCBI Taxonomy" id="81459"/>
    <lineage>
        <taxon>Bacteria</taxon>
        <taxon>Bacillati</taxon>
        <taxon>Mycoplasmatota</taxon>
        <taxon>Mollicutes</taxon>
        <taxon>Entomoplasmatales</taxon>
        <taxon>Entomoplasmataceae</taxon>
        <taxon>Mesoplasma</taxon>
    </lineage>
</organism>
<gene>
    <name evidence="2" type="ORF">EMELA_v1c06380</name>
</gene>
<name>A0A2K8NWC0_9MOLU</name>
<feature type="transmembrane region" description="Helical" evidence="1">
    <location>
        <begin position="12"/>
        <end position="31"/>
    </location>
</feature>
<keyword evidence="1" id="KW-0812">Transmembrane</keyword>
<sequence length="91" mass="9614">MLTIETVADPSYIVELATGVIVAVFPLILILTSSALIPFSVNNPWTADLIAVSSASLATFTEALAPTFVAKLTLSTCGFETVNITSIEPWL</sequence>
<evidence type="ECO:0000313" key="3">
    <source>
        <dbReference type="Proteomes" id="UP000231896"/>
    </source>
</evidence>
<evidence type="ECO:0000313" key="2">
    <source>
        <dbReference type="EMBL" id="ATZ18145.1"/>
    </source>
</evidence>
<dbReference type="AlphaFoldDB" id="A0A2K8NWC0"/>
<dbReference type="Proteomes" id="UP000231896">
    <property type="component" value="Chromosome"/>
</dbReference>
<reference evidence="2 3" key="1">
    <citation type="submission" date="2017-11" db="EMBL/GenBank/DDBJ databases">
        <title>Genome sequence of Entomoplasma melaleucae M1 (ATCC 49191).</title>
        <authorList>
            <person name="Lo W.-S."/>
            <person name="Gasparich G.E."/>
            <person name="Kuo C.-H."/>
        </authorList>
    </citation>
    <scope>NUCLEOTIDE SEQUENCE [LARGE SCALE GENOMIC DNA]</scope>
    <source>
        <strain evidence="2 3">M1</strain>
    </source>
</reference>
<dbReference type="RefSeq" id="WP_028124540.1">
    <property type="nucleotide sequence ID" value="NZ_CP024964.1"/>
</dbReference>
<evidence type="ECO:0000256" key="1">
    <source>
        <dbReference type="SAM" id="Phobius"/>
    </source>
</evidence>
<proteinExistence type="predicted"/>
<keyword evidence="1" id="KW-0472">Membrane</keyword>
<keyword evidence="1" id="KW-1133">Transmembrane helix</keyword>
<dbReference type="EMBL" id="CP024964">
    <property type="protein sequence ID" value="ATZ18145.1"/>
    <property type="molecule type" value="Genomic_DNA"/>
</dbReference>